<dbReference type="InterPro" id="IPR036928">
    <property type="entry name" value="AS_sf"/>
</dbReference>
<dbReference type="Proteomes" id="UP000613266">
    <property type="component" value="Unassembled WGS sequence"/>
</dbReference>
<dbReference type="RefSeq" id="WP_198109585.1">
    <property type="nucleotide sequence ID" value="NZ_JAEDAK010000002.1"/>
</dbReference>
<dbReference type="GO" id="GO:0003824">
    <property type="term" value="F:catalytic activity"/>
    <property type="evidence" value="ECO:0007669"/>
    <property type="project" value="InterPro"/>
</dbReference>
<evidence type="ECO:0000313" key="3">
    <source>
        <dbReference type="EMBL" id="MBH9575966.1"/>
    </source>
</evidence>
<feature type="domain" description="Amidase" evidence="2">
    <location>
        <begin position="28"/>
        <end position="397"/>
    </location>
</feature>
<dbReference type="InterPro" id="IPR023631">
    <property type="entry name" value="Amidase_dom"/>
</dbReference>
<reference evidence="3" key="1">
    <citation type="submission" date="2020-12" db="EMBL/GenBank/DDBJ databases">
        <title>The genome sequence of Inhella sp. 1Y17.</title>
        <authorList>
            <person name="Liu Y."/>
        </authorList>
    </citation>
    <scope>NUCLEOTIDE SEQUENCE</scope>
    <source>
        <strain evidence="3">1Y17</strain>
    </source>
</reference>
<organism evidence="3 4">
    <name type="scientific">Inhella proteolytica</name>
    <dbReference type="NCBI Taxonomy" id="2795029"/>
    <lineage>
        <taxon>Bacteria</taxon>
        <taxon>Pseudomonadati</taxon>
        <taxon>Pseudomonadota</taxon>
        <taxon>Betaproteobacteria</taxon>
        <taxon>Burkholderiales</taxon>
        <taxon>Sphaerotilaceae</taxon>
        <taxon>Inhella</taxon>
    </lineage>
</organism>
<dbReference type="Pfam" id="PF01425">
    <property type="entry name" value="Amidase"/>
    <property type="match status" value="2"/>
</dbReference>
<protein>
    <submittedName>
        <fullName evidence="3">Amidase</fullName>
    </submittedName>
</protein>
<evidence type="ECO:0000259" key="2">
    <source>
        <dbReference type="Pfam" id="PF01425"/>
    </source>
</evidence>
<keyword evidence="4" id="KW-1185">Reference proteome</keyword>
<evidence type="ECO:0000256" key="1">
    <source>
        <dbReference type="ARBA" id="ARBA00009199"/>
    </source>
</evidence>
<dbReference type="Gene3D" id="3.90.1300.10">
    <property type="entry name" value="Amidase signature (AS) domain"/>
    <property type="match status" value="1"/>
</dbReference>
<accession>A0A931J076</accession>
<dbReference type="PROSITE" id="PS00571">
    <property type="entry name" value="AMIDASES"/>
    <property type="match status" value="1"/>
</dbReference>
<name>A0A931J076_9BURK</name>
<comment type="similarity">
    <text evidence="1">Belongs to the amidase family.</text>
</comment>
<gene>
    <name evidence="3" type="ORF">I7X39_03510</name>
</gene>
<dbReference type="PANTHER" id="PTHR11895">
    <property type="entry name" value="TRANSAMIDASE"/>
    <property type="match status" value="1"/>
</dbReference>
<dbReference type="AlphaFoldDB" id="A0A931J076"/>
<dbReference type="InterPro" id="IPR000120">
    <property type="entry name" value="Amidase"/>
</dbReference>
<dbReference type="SUPFAM" id="SSF75304">
    <property type="entry name" value="Amidase signature (AS) enzymes"/>
    <property type="match status" value="1"/>
</dbReference>
<sequence length="494" mass="52052">MNFNDYRRHDATALAALVQAGKTTPLDLLVTALTRLQTVQPRLNPVARLLEKEAGAQIEAGVHGPFAGVPFLLKDAGHDVQGVPTSYGSRAIRTQAAQDSHYTQRCRGAGLVIFGKTNSPELALKGVTDPAAYGRTSNPWDPGRTPGGSSGGAAAAVAAGIVPMAGGGDGGGSIRIPAACCGLVGLRPSRGRISEGPGFGEVWLGCNSQGVITRSVRDSAAMLDILSGPEPGDPFVIAPPPAPFAELAMQAPRRLKIGWSTASPIGTEVHPEAVEAVQRTLTLLRRLGHEVTEAEPEIDGAALAQTFLQMYFALIPAAIDQAVAQGARAADFEPLTRIMATLGRGQSAAQVVTVLDQWNGFARALGRYHQQFDLYLTPTLASPPVPHGTGDPPPLQMMVLKALRASGLLGLLSRLGLLDAAVAQIARDNLRHVPFTQLANVTGTPAISLPLHWTTEGLPLGVQFHGPHGSEALLLQLATQLEQAQPWFERFPRE</sequence>
<feature type="domain" description="Amidase" evidence="2">
    <location>
        <begin position="431"/>
        <end position="475"/>
    </location>
</feature>
<evidence type="ECO:0000313" key="4">
    <source>
        <dbReference type="Proteomes" id="UP000613266"/>
    </source>
</evidence>
<proteinExistence type="inferred from homology"/>
<dbReference type="EMBL" id="JAEDAK010000002">
    <property type="protein sequence ID" value="MBH9575966.1"/>
    <property type="molecule type" value="Genomic_DNA"/>
</dbReference>
<dbReference type="InterPro" id="IPR020556">
    <property type="entry name" value="Amidase_CS"/>
</dbReference>
<comment type="caution">
    <text evidence="3">The sequence shown here is derived from an EMBL/GenBank/DDBJ whole genome shotgun (WGS) entry which is preliminary data.</text>
</comment>
<dbReference type="PANTHER" id="PTHR11895:SF7">
    <property type="entry name" value="GLUTAMYL-TRNA(GLN) AMIDOTRANSFERASE SUBUNIT A, MITOCHONDRIAL"/>
    <property type="match status" value="1"/>
</dbReference>